<dbReference type="SUPFAM" id="SSF54928">
    <property type="entry name" value="RNA-binding domain, RBD"/>
    <property type="match status" value="2"/>
</dbReference>
<keyword evidence="4" id="KW-0963">Cytoplasm</keyword>
<evidence type="ECO:0000256" key="1">
    <source>
        <dbReference type="ARBA" id="ARBA00004123"/>
    </source>
</evidence>
<dbReference type="CDD" id="cd12325">
    <property type="entry name" value="RRM1_hnRNPA_hnRNPD_like"/>
    <property type="match status" value="1"/>
</dbReference>
<evidence type="ECO:0000256" key="4">
    <source>
        <dbReference type="ARBA" id="ARBA00022490"/>
    </source>
</evidence>
<keyword evidence="12" id="KW-1185">Reference proteome</keyword>
<evidence type="ECO:0000256" key="9">
    <source>
        <dbReference type="SAM" id="MobiDB-lite"/>
    </source>
</evidence>
<evidence type="ECO:0000256" key="5">
    <source>
        <dbReference type="ARBA" id="ARBA00022737"/>
    </source>
</evidence>
<organism evidence="11 12">
    <name type="scientific">Parthenolecanium corni</name>
    <dbReference type="NCBI Taxonomy" id="536013"/>
    <lineage>
        <taxon>Eukaryota</taxon>
        <taxon>Metazoa</taxon>
        <taxon>Ecdysozoa</taxon>
        <taxon>Arthropoda</taxon>
        <taxon>Hexapoda</taxon>
        <taxon>Insecta</taxon>
        <taxon>Pterygota</taxon>
        <taxon>Neoptera</taxon>
        <taxon>Paraneoptera</taxon>
        <taxon>Hemiptera</taxon>
        <taxon>Sternorrhyncha</taxon>
        <taxon>Coccoidea</taxon>
        <taxon>Coccidae</taxon>
        <taxon>Parthenolecanium</taxon>
    </lineage>
</organism>
<dbReference type="AlphaFoldDB" id="A0AAN9TWS6"/>
<dbReference type="PANTHER" id="PTHR48033">
    <property type="entry name" value="RNA-BINDING (RRM/RBD/RNP MOTIFS) FAMILY PROTEIN"/>
    <property type="match status" value="1"/>
</dbReference>
<dbReference type="GO" id="GO:0010468">
    <property type="term" value="P:regulation of gene expression"/>
    <property type="evidence" value="ECO:0007669"/>
    <property type="project" value="TreeGrafter"/>
</dbReference>
<feature type="region of interest" description="Disordered" evidence="9">
    <location>
        <begin position="276"/>
        <end position="309"/>
    </location>
</feature>
<evidence type="ECO:0000256" key="7">
    <source>
        <dbReference type="ARBA" id="ARBA00023242"/>
    </source>
</evidence>
<dbReference type="InterPro" id="IPR012677">
    <property type="entry name" value="Nucleotide-bd_a/b_plait_sf"/>
</dbReference>
<keyword evidence="7" id="KW-0539">Nucleus</keyword>
<dbReference type="GO" id="GO:0005737">
    <property type="term" value="C:cytoplasm"/>
    <property type="evidence" value="ECO:0007669"/>
    <property type="project" value="UniProtKB-SubCell"/>
</dbReference>
<name>A0AAN9TWS6_9HEMI</name>
<evidence type="ECO:0000256" key="3">
    <source>
        <dbReference type="ARBA" id="ARBA00022481"/>
    </source>
</evidence>
<evidence type="ECO:0000313" key="12">
    <source>
        <dbReference type="Proteomes" id="UP001367676"/>
    </source>
</evidence>
<feature type="region of interest" description="Disordered" evidence="9">
    <location>
        <begin position="1"/>
        <end position="31"/>
    </location>
</feature>
<gene>
    <name evidence="11" type="ORF">V9T40_005672</name>
</gene>
<keyword evidence="6 8" id="KW-0694">RNA-binding</keyword>
<sequence length="309" mass="33901">MSEDQDFEMANGEDKSESNNSDPKANMKDEERKLFVGGLSWETTEKELREYFSKFGDIDSVNIKTDSNTGRSRGFSFIVFKNPESLDKVFEAGDHVINNKKVDPKKAKLRPGKIFVGGLTPEMTDDDIKEHFKQYGTITLTEMPFDKVKNQRKGFCFITFESDAMINEIVKNPKQPIKGKMVDVKKATPKPADGFLMGAGARGRGRGRGARGGGRGYSVAPGYPVADYAAYGYDYYGYGYGAGYGYDYYGADPYGYGYDYTGYGYDAAGYPPVTPAAPPPPAISGARGRGKTGAGKQGRGSRGFRHAPY</sequence>
<feature type="compositionally biased region" description="Gly residues" evidence="9">
    <location>
        <begin position="291"/>
        <end position="301"/>
    </location>
</feature>
<evidence type="ECO:0000259" key="10">
    <source>
        <dbReference type="PROSITE" id="PS50102"/>
    </source>
</evidence>
<dbReference type="InterPro" id="IPR000504">
    <property type="entry name" value="RRM_dom"/>
</dbReference>
<dbReference type="Pfam" id="PF00076">
    <property type="entry name" value="RRM_1"/>
    <property type="match status" value="2"/>
</dbReference>
<keyword evidence="3" id="KW-0488">Methylation</keyword>
<protein>
    <recommendedName>
        <fullName evidence="10">RRM domain-containing protein</fullName>
    </recommendedName>
</protein>
<feature type="domain" description="RRM" evidence="10">
    <location>
        <begin position="112"/>
        <end position="189"/>
    </location>
</feature>
<dbReference type="PANTHER" id="PTHR48033:SF10">
    <property type="entry name" value="RNA-BINDING PROTEIN SQUID"/>
    <property type="match status" value="1"/>
</dbReference>
<proteinExistence type="predicted"/>
<dbReference type="FunFam" id="3.30.70.330:FF:000030">
    <property type="entry name" value="Heterogeneous nuclear ribonucleoprotein d0 isoform"/>
    <property type="match status" value="1"/>
</dbReference>
<evidence type="ECO:0000313" key="11">
    <source>
        <dbReference type="EMBL" id="KAK7604486.1"/>
    </source>
</evidence>
<dbReference type="GO" id="GO:0003723">
    <property type="term" value="F:RNA binding"/>
    <property type="evidence" value="ECO:0007669"/>
    <property type="project" value="UniProtKB-UniRule"/>
</dbReference>
<dbReference type="GO" id="GO:0000785">
    <property type="term" value="C:chromatin"/>
    <property type="evidence" value="ECO:0007669"/>
    <property type="project" value="TreeGrafter"/>
</dbReference>
<dbReference type="InterPro" id="IPR035979">
    <property type="entry name" value="RBD_domain_sf"/>
</dbReference>
<dbReference type="GO" id="GO:0005654">
    <property type="term" value="C:nucleoplasm"/>
    <property type="evidence" value="ECO:0007669"/>
    <property type="project" value="TreeGrafter"/>
</dbReference>
<keyword evidence="5" id="KW-0677">Repeat</keyword>
<feature type="domain" description="RRM" evidence="10">
    <location>
        <begin position="32"/>
        <end position="114"/>
    </location>
</feature>
<comment type="caution">
    <text evidence="11">The sequence shown here is derived from an EMBL/GenBank/DDBJ whole genome shotgun (WGS) entry which is preliminary data.</text>
</comment>
<evidence type="ECO:0000256" key="6">
    <source>
        <dbReference type="ARBA" id="ARBA00022884"/>
    </source>
</evidence>
<comment type="subcellular location">
    <subcellularLocation>
        <location evidence="2">Cytoplasm</location>
    </subcellularLocation>
    <subcellularLocation>
        <location evidence="1">Nucleus</location>
    </subcellularLocation>
</comment>
<dbReference type="Gene3D" id="3.30.70.330">
    <property type="match status" value="2"/>
</dbReference>
<evidence type="ECO:0000256" key="2">
    <source>
        <dbReference type="ARBA" id="ARBA00004496"/>
    </source>
</evidence>
<dbReference type="SMART" id="SM00360">
    <property type="entry name" value="RRM"/>
    <property type="match status" value="2"/>
</dbReference>
<dbReference type="Proteomes" id="UP001367676">
    <property type="component" value="Unassembled WGS sequence"/>
</dbReference>
<reference evidence="11 12" key="1">
    <citation type="submission" date="2024-03" db="EMBL/GenBank/DDBJ databases">
        <title>Adaptation during the transition from Ophiocordyceps entomopathogen to insect associate is accompanied by gene loss and intensified selection.</title>
        <authorList>
            <person name="Ward C.M."/>
            <person name="Onetto C.A."/>
            <person name="Borneman A.R."/>
        </authorList>
    </citation>
    <scope>NUCLEOTIDE SEQUENCE [LARGE SCALE GENOMIC DNA]</scope>
    <source>
        <strain evidence="11">AWRI1</strain>
        <tissue evidence="11">Single Adult Female</tissue>
    </source>
</reference>
<dbReference type="EMBL" id="JBBCAQ010000003">
    <property type="protein sequence ID" value="KAK7604486.1"/>
    <property type="molecule type" value="Genomic_DNA"/>
</dbReference>
<dbReference type="PROSITE" id="PS50102">
    <property type="entry name" value="RRM"/>
    <property type="match status" value="2"/>
</dbReference>
<evidence type="ECO:0000256" key="8">
    <source>
        <dbReference type="PROSITE-ProRule" id="PRU00176"/>
    </source>
</evidence>
<accession>A0AAN9TWS6</accession>